<sequence>MIRYRSLMIGIFLLLHCLTPSLFAKEKIGLGELDRLIKIHKPKKPVEGFDVTIGAQKSVQLLANGDPTVFSIPGFKAFGCSGCHQANDLLDLSANRMRQTLQRLNSILPNLPPAPLKQFIIQSWSGELLQPWQFAHTTFDSVRISPGAILIDSRVYGNATHLHETLHLTQPFLGAANELEAYGLNIRSDPKFLILNFPYFSDTVTAYFFPRFPEILDRFFARPIREDLNIPKEVQWFLIPFDEKNLKVLSNQIKNMEPLLKEVERLNRKFPIEAAYLGEQTRAMSLLLDIAAAKLLTLPDLKEFENEREEAFSILEQQFNKLDNTRLGYRIDRKREALMILTYKMKIKDSQKRLGLYFHFLKNKYIGPDGEVNLKIVNVEDLKKFVQEKRLQITRIMKSKYFTDIERQGAKTMLQSLP</sequence>
<evidence type="ECO:0000313" key="1">
    <source>
        <dbReference type="EMBL" id="SUZ55627.1"/>
    </source>
</evidence>
<reference evidence="1" key="1">
    <citation type="submission" date="2018-05" db="EMBL/GenBank/DDBJ databases">
        <authorList>
            <person name="Lanie J.A."/>
            <person name="Ng W.-L."/>
            <person name="Kazmierczak K.M."/>
            <person name="Andrzejewski T.M."/>
            <person name="Davidsen T.M."/>
            <person name="Wayne K.J."/>
            <person name="Tettelin H."/>
            <person name="Glass J.I."/>
            <person name="Rusch D."/>
            <person name="Podicherti R."/>
            <person name="Tsui H.-C.T."/>
            <person name="Winkler M.E."/>
        </authorList>
    </citation>
    <scope>NUCLEOTIDE SEQUENCE</scope>
</reference>
<dbReference type="AlphaFoldDB" id="A0A381NM90"/>
<gene>
    <name evidence="1" type="ORF">METZ01_LOCUS8481</name>
</gene>
<organism evidence="1">
    <name type="scientific">marine metagenome</name>
    <dbReference type="NCBI Taxonomy" id="408172"/>
    <lineage>
        <taxon>unclassified sequences</taxon>
        <taxon>metagenomes</taxon>
        <taxon>ecological metagenomes</taxon>
    </lineage>
</organism>
<proteinExistence type="predicted"/>
<name>A0A381NM90_9ZZZZ</name>
<protein>
    <submittedName>
        <fullName evidence="1">Uncharacterized protein</fullName>
    </submittedName>
</protein>
<dbReference type="EMBL" id="UINC01000453">
    <property type="protein sequence ID" value="SUZ55627.1"/>
    <property type="molecule type" value="Genomic_DNA"/>
</dbReference>
<accession>A0A381NM90</accession>